<keyword evidence="3 6" id="KW-0812">Transmembrane</keyword>
<dbReference type="RefSeq" id="WP_098042804.1">
    <property type="nucleotide sequence ID" value="NZ_CAURLQ010000029.1"/>
</dbReference>
<name>A0A2A8D4Z1_9MICC</name>
<keyword evidence="8" id="KW-1185">Reference proteome</keyword>
<dbReference type="Pfam" id="PF07690">
    <property type="entry name" value="MFS_1"/>
    <property type="match status" value="1"/>
</dbReference>
<evidence type="ECO:0000313" key="7">
    <source>
        <dbReference type="EMBL" id="PEN15930.1"/>
    </source>
</evidence>
<feature type="transmembrane region" description="Helical" evidence="6">
    <location>
        <begin position="291"/>
        <end position="311"/>
    </location>
</feature>
<keyword evidence="4 6" id="KW-1133">Transmembrane helix</keyword>
<evidence type="ECO:0000256" key="4">
    <source>
        <dbReference type="ARBA" id="ARBA00022989"/>
    </source>
</evidence>
<feature type="transmembrane region" description="Helical" evidence="6">
    <location>
        <begin position="260"/>
        <end position="279"/>
    </location>
</feature>
<comment type="subcellular location">
    <subcellularLocation>
        <location evidence="1">Cell membrane</location>
        <topology evidence="1">Multi-pass membrane protein</topology>
    </subcellularLocation>
</comment>
<gene>
    <name evidence="7" type="ORF">CRM92_07480</name>
</gene>
<feature type="transmembrane region" description="Helical" evidence="6">
    <location>
        <begin position="317"/>
        <end position="335"/>
    </location>
</feature>
<feature type="transmembrane region" description="Helical" evidence="6">
    <location>
        <begin position="347"/>
        <end position="366"/>
    </location>
</feature>
<evidence type="ECO:0000256" key="5">
    <source>
        <dbReference type="ARBA" id="ARBA00023136"/>
    </source>
</evidence>
<comment type="caution">
    <text evidence="7">The sequence shown here is derived from an EMBL/GenBank/DDBJ whole genome shotgun (WGS) entry which is preliminary data.</text>
</comment>
<feature type="transmembrane region" description="Helical" evidence="6">
    <location>
        <begin position="70"/>
        <end position="91"/>
    </location>
</feature>
<dbReference type="GO" id="GO:0005886">
    <property type="term" value="C:plasma membrane"/>
    <property type="evidence" value="ECO:0007669"/>
    <property type="project" value="UniProtKB-SubCell"/>
</dbReference>
<evidence type="ECO:0000313" key="8">
    <source>
        <dbReference type="Proteomes" id="UP000219947"/>
    </source>
</evidence>
<evidence type="ECO:0000256" key="3">
    <source>
        <dbReference type="ARBA" id="ARBA00022692"/>
    </source>
</evidence>
<keyword evidence="5 6" id="KW-0472">Membrane</keyword>
<sequence>MVRYSRAYYLIPATALSRIGTVAYTIVVTWYISQHAGQQMVGVMNACSGAGIFLASILGFVVIDRFKKKSLLIFYDIFNSLCCLCALILLLSARGEFIVYILIILSALMSLAATAYSPTSRAIIPEILGHREFEKYNSTYSMVGELSRAVSPLVGTMILMQNFANALELSIIVNLVSFILSLVLTFMVPAGSVATRRSEGSEVFQKTHILHDLRIGLVYIAYSTYFRRELFFAALLNMWGASTLFLLLGRIAYLGLGQEVYGLGMFMGTMGAVAASFILNRIPALRRWAHAHILLLVISGAYVLALIPGIISVITAQSIVSGIIVIYTIGLFSDLQKKSDAGHIGKVMSVFSLAAALFTSLGNLLFSHLSVRVDAGTYAFVCAASLAFTATVLWAMRRFLTPASR</sequence>
<dbReference type="AlphaFoldDB" id="A0A2A8D4Z1"/>
<accession>A0A2A8D4Z1</accession>
<dbReference type="GO" id="GO:0022857">
    <property type="term" value="F:transmembrane transporter activity"/>
    <property type="evidence" value="ECO:0007669"/>
    <property type="project" value="InterPro"/>
</dbReference>
<feature type="transmembrane region" description="Helical" evidence="6">
    <location>
        <begin position="7"/>
        <end position="31"/>
    </location>
</feature>
<feature type="transmembrane region" description="Helical" evidence="6">
    <location>
        <begin position="230"/>
        <end position="254"/>
    </location>
</feature>
<organism evidence="7 8">
    <name type="scientific">Rothia dentocariosa</name>
    <dbReference type="NCBI Taxonomy" id="2047"/>
    <lineage>
        <taxon>Bacteria</taxon>
        <taxon>Bacillati</taxon>
        <taxon>Actinomycetota</taxon>
        <taxon>Actinomycetes</taxon>
        <taxon>Micrococcales</taxon>
        <taxon>Micrococcaceae</taxon>
        <taxon>Rothia</taxon>
    </lineage>
</organism>
<feature type="transmembrane region" description="Helical" evidence="6">
    <location>
        <begin position="378"/>
        <end position="396"/>
    </location>
</feature>
<keyword evidence="2" id="KW-1003">Cell membrane</keyword>
<feature type="transmembrane region" description="Helical" evidence="6">
    <location>
        <begin position="97"/>
        <end position="118"/>
    </location>
</feature>
<dbReference type="SUPFAM" id="SSF103473">
    <property type="entry name" value="MFS general substrate transporter"/>
    <property type="match status" value="1"/>
</dbReference>
<dbReference type="PANTHER" id="PTHR23513">
    <property type="entry name" value="INTEGRAL MEMBRANE EFFLUX PROTEIN-RELATED"/>
    <property type="match status" value="1"/>
</dbReference>
<dbReference type="PANTHER" id="PTHR23513:SF6">
    <property type="entry name" value="MAJOR FACILITATOR SUPERFAMILY ASSOCIATED DOMAIN-CONTAINING PROTEIN"/>
    <property type="match status" value="1"/>
</dbReference>
<dbReference type="Gene3D" id="1.20.1250.20">
    <property type="entry name" value="MFS general substrate transporter like domains"/>
    <property type="match status" value="1"/>
</dbReference>
<dbReference type="EMBL" id="PDEV01000003">
    <property type="protein sequence ID" value="PEN15930.1"/>
    <property type="molecule type" value="Genomic_DNA"/>
</dbReference>
<protein>
    <submittedName>
        <fullName evidence="7">MFS transporter</fullName>
    </submittedName>
</protein>
<feature type="transmembrane region" description="Helical" evidence="6">
    <location>
        <begin position="166"/>
        <end position="188"/>
    </location>
</feature>
<evidence type="ECO:0000256" key="2">
    <source>
        <dbReference type="ARBA" id="ARBA00022475"/>
    </source>
</evidence>
<dbReference type="Proteomes" id="UP000219947">
    <property type="component" value="Unassembled WGS sequence"/>
</dbReference>
<dbReference type="InterPro" id="IPR036259">
    <property type="entry name" value="MFS_trans_sf"/>
</dbReference>
<evidence type="ECO:0000256" key="6">
    <source>
        <dbReference type="SAM" id="Phobius"/>
    </source>
</evidence>
<reference evidence="7" key="1">
    <citation type="submission" date="2017-10" db="EMBL/GenBank/DDBJ databases">
        <title>Kefir isolates.</title>
        <authorList>
            <person name="Kim Y."/>
            <person name="Blasche S."/>
        </authorList>
    </citation>
    <scope>NUCLEOTIDE SEQUENCE [LARGE SCALE GENOMIC DNA]</scope>
    <source>
        <strain evidence="7">OG2-2</strain>
    </source>
</reference>
<evidence type="ECO:0000256" key="1">
    <source>
        <dbReference type="ARBA" id="ARBA00004651"/>
    </source>
</evidence>
<proteinExistence type="predicted"/>
<feature type="transmembrane region" description="Helical" evidence="6">
    <location>
        <begin position="43"/>
        <end position="63"/>
    </location>
</feature>
<dbReference type="InterPro" id="IPR011701">
    <property type="entry name" value="MFS"/>
</dbReference>